<dbReference type="Gene3D" id="1.10.510.10">
    <property type="entry name" value="Transferase(Phosphotransferase) domain 1"/>
    <property type="match status" value="2"/>
</dbReference>
<dbReference type="GO" id="GO:0004672">
    <property type="term" value="F:protein kinase activity"/>
    <property type="evidence" value="ECO:0007669"/>
    <property type="project" value="InterPro"/>
</dbReference>
<evidence type="ECO:0000256" key="2">
    <source>
        <dbReference type="ARBA" id="ARBA00022840"/>
    </source>
</evidence>
<dbReference type="AlphaFoldDB" id="A0A836IX89"/>
<reference evidence="5 6" key="1">
    <citation type="submission" date="2021-02" db="EMBL/GenBank/DDBJ databases">
        <title>Porcisia hertigi Genome sequencing and assembly.</title>
        <authorList>
            <person name="Almutairi H."/>
            <person name="Gatherer D."/>
        </authorList>
    </citation>
    <scope>NUCLEOTIDE SEQUENCE [LARGE SCALE GENOMIC DNA]</scope>
    <source>
        <strain evidence="5 6">C119</strain>
    </source>
</reference>
<evidence type="ECO:0000256" key="1">
    <source>
        <dbReference type="ARBA" id="ARBA00022741"/>
    </source>
</evidence>
<gene>
    <name evidence="5" type="ORF">JKF63_07461</name>
</gene>
<dbReference type="RefSeq" id="XP_067758823.1">
    <property type="nucleotide sequence ID" value="XM_067903398.1"/>
</dbReference>
<dbReference type="InterPro" id="IPR000719">
    <property type="entry name" value="Prot_kinase_dom"/>
</dbReference>
<dbReference type="GO" id="GO:0005524">
    <property type="term" value="F:ATP binding"/>
    <property type="evidence" value="ECO:0007669"/>
    <property type="project" value="UniProtKB-KW"/>
</dbReference>
<dbReference type="InterPro" id="IPR011009">
    <property type="entry name" value="Kinase-like_dom_sf"/>
</dbReference>
<dbReference type="SMART" id="SM00220">
    <property type="entry name" value="S_TKc"/>
    <property type="match status" value="1"/>
</dbReference>
<dbReference type="Pfam" id="PF00069">
    <property type="entry name" value="Pkinase"/>
    <property type="match status" value="2"/>
</dbReference>
<dbReference type="GeneID" id="94293475"/>
<evidence type="ECO:0000259" key="4">
    <source>
        <dbReference type="PROSITE" id="PS50011"/>
    </source>
</evidence>
<evidence type="ECO:0000256" key="3">
    <source>
        <dbReference type="SAM" id="MobiDB-lite"/>
    </source>
</evidence>
<keyword evidence="6" id="KW-1185">Reference proteome</keyword>
<feature type="region of interest" description="Disordered" evidence="3">
    <location>
        <begin position="267"/>
        <end position="311"/>
    </location>
</feature>
<dbReference type="PROSITE" id="PS00108">
    <property type="entry name" value="PROTEIN_KINASE_ST"/>
    <property type="match status" value="1"/>
</dbReference>
<dbReference type="Proteomes" id="UP000674318">
    <property type="component" value="Unassembled WGS sequence"/>
</dbReference>
<keyword evidence="2" id="KW-0067">ATP-binding</keyword>
<protein>
    <recommendedName>
        <fullName evidence="4">Protein kinase domain-containing protein</fullName>
    </recommendedName>
</protein>
<dbReference type="PANTHER" id="PTHR24055">
    <property type="entry name" value="MITOGEN-ACTIVATED PROTEIN KINASE"/>
    <property type="match status" value="1"/>
</dbReference>
<evidence type="ECO:0000313" key="5">
    <source>
        <dbReference type="EMBL" id="KAG5509816.1"/>
    </source>
</evidence>
<accession>A0A836IX89</accession>
<proteinExistence type="predicted"/>
<name>A0A836IX89_9TRYP</name>
<comment type="caution">
    <text evidence="5">The sequence shown here is derived from an EMBL/GenBank/DDBJ whole genome shotgun (WGS) entry which is preliminary data.</text>
</comment>
<dbReference type="EMBL" id="JAFJZO010000012">
    <property type="protein sequence ID" value="KAG5509816.1"/>
    <property type="molecule type" value="Genomic_DNA"/>
</dbReference>
<dbReference type="PROSITE" id="PS50011">
    <property type="entry name" value="PROTEIN_KINASE_DOM"/>
    <property type="match status" value="1"/>
</dbReference>
<dbReference type="InterPro" id="IPR050117">
    <property type="entry name" value="MAPK"/>
</dbReference>
<keyword evidence="1" id="KW-0547">Nucleotide-binding</keyword>
<sequence>MGDHLGSRFTVIEQIGSGNYGSLYRVIDGEAATLADRIIATKKLKDPMNHPHVLREVSVQRRAQEWSSHIVKLFHVVPRDRMRAALVLEYVPLDLRTFLSAFYCNQAASSLPAWCARTGTGATGPASEPSTHLPLMYVRRILRGLVEALHCMHARGIVHRDVKPENILVEPLGLGRPLRCICPPVSSCESTSEASGCWIHAPHTPHPREEERVTQAKHQPGALEPCQYFCNNSVPLHHDLTGEELAIAIHRLHCEMCRRCPSEVAEVQDGASPAQREGDETATGTSRSQERQADAVDKEGPAKVPSSGENPSFVSMELPLLPDAKLCDFGSARHIGTLRLRSEEEQREELTPGPTTPVYCAPEMMLLQRYGTSVDMWAVGVILFEMLTGDFFLRVGTLRSFGGDVVVQDDYCVMHRLNCMFGYLGTPSIDEWRRIAHPLYYPKAVLSHLPQVRDASLFRCTDQPTTPVRSPLHHRRDNEANCHAKTIDAQTDLNGQHPLPGARTSGPRAPVDGATNMHAAAASTQGCDEGAARRPLSISDFLFFHIGESGVDFLRSLLRYDPAERMTSAEALRHPFLSPDTLNP</sequence>
<feature type="compositionally biased region" description="Basic and acidic residues" evidence="3">
    <location>
        <begin position="288"/>
        <end position="301"/>
    </location>
</feature>
<dbReference type="Gene3D" id="3.30.200.20">
    <property type="entry name" value="Phosphorylase Kinase, domain 1"/>
    <property type="match status" value="1"/>
</dbReference>
<dbReference type="InterPro" id="IPR008271">
    <property type="entry name" value="Ser/Thr_kinase_AS"/>
</dbReference>
<feature type="domain" description="Protein kinase" evidence="4">
    <location>
        <begin position="9"/>
        <end position="577"/>
    </location>
</feature>
<dbReference type="KEGG" id="phet:94293475"/>
<dbReference type="SUPFAM" id="SSF56112">
    <property type="entry name" value="Protein kinase-like (PK-like)"/>
    <property type="match status" value="1"/>
</dbReference>
<organism evidence="5 6">
    <name type="scientific">Porcisia hertigi</name>
    <dbReference type="NCBI Taxonomy" id="2761500"/>
    <lineage>
        <taxon>Eukaryota</taxon>
        <taxon>Discoba</taxon>
        <taxon>Euglenozoa</taxon>
        <taxon>Kinetoplastea</taxon>
        <taxon>Metakinetoplastina</taxon>
        <taxon>Trypanosomatida</taxon>
        <taxon>Trypanosomatidae</taxon>
        <taxon>Leishmaniinae</taxon>
        <taxon>Porcisia</taxon>
    </lineage>
</organism>
<dbReference type="OrthoDB" id="272515at2759"/>
<evidence type="ECO:0000313" key="6">
    <source>
        <dbReference type="Proteomes" id="UP000674318"/>
    </source>
</evidence>